<dbReference type="Pfam" id="PF02949">
    <property type="entry name" value="7tm_6"/>
    <property type="match status" value="1"/>
</dbReference>
<dbReference type="AlphaFoldDB" id="A0A9E8D9Z7"/>
<keyword evidence="5 10" id="KW-0552">Olfaction</keyword>
<evidence type="ECO:0000256" key="8">
    <source>
        <dbReference type="ARBA" id="ARBA00023170"/>
    </source>
</evidence>
<keyword evidence="7 10" id="KW-0472">Membrane</keyword>
<proteinExistence type="evidence at transcript level"/>
<comment type="subcellular location">
    <subcellularLocation>
        <location evidence="1 10">Cell membrane</location>
        <topology evidence="1 10">Multi-pass membrane protein</topology>
    </subcellularLocation>
</comment>
<keyword evidence="8 10" id="KW-0675">Receptor</keyword>
<evidence type="ECO:0000256" key="4">
    <source>
        <dbReference type="ARBA" id="ARBA00022692"/>
    </source>
</evidence>
<dbReference type="GO" id="GO:0005549">
    <property type="term" value="F:odorant binding"/>
    <property type="evidence" value="ECO:0007669"/>
    <property type="project" value="InterPro"/>
</dbReference>
<protein>
    <recommendedName>
        <fullName evidence="10">Odorant receptor</fullName>
    </recommendedName>
</protein>
<accession>A0A9E8D9Z7</accession>
<comment type="caution">
    <text evidence="10">Lacks conserved residue(s) required for the propagation of feature annotation.</text>
</comment>
<keyword evidence="4 10" id="KW-0812">Transmembrane</keyword>
<evidence type="ECO:0000256" key="10">
    <source>
        <dbReference type="RuleBase" id="RU351113"/>
    </source>
</evidence>
<reference evidence="11" key="2">
    <citation type="submission" date="2022-05" db="EMBL/GenBank/DDBJ databases">
        <authorList>
            <person name="Segura Leon O.L."/>
            <person name="Torres Huerta B."/>
            <person name="Meza Hernandez S.J."/>
        </authorList>
    </citation>
    <scope>NUCLEOTIDE SEQUENCE</scope>
</reference>
<dbReference type="PANTHER" id="PTHR21137">
    <property type="entry name" value="ODORANT RECEPTOR"/>
    <property type="match status" value="1"/>
</dbReference>
<dbReference type="GO" id="GO:0005886">
    <property type="term" value="C:plasma membrane"/>
    <property type="evidence" value="ECO:0007669"/>
    <property type="project" value="UniProtKB-SubCell"/>
</dbReference>
<dbReference type="GO" id="GO:0004984">
    <property type="term" value="F:olfactory receptor activity"/>
    <property type="evidence" value="ECO:0007669"/>
    <property type="project" value="InterPro"/>
</dbReference>
<evidence type="ECO:0000256" key="7">
    <source>
        <dbReference type="ARBA" id="ARBA00023136"/>
    </source>
</evidence>
<comment type="similarity">
    <text evidence="10">Belongs to the insect chemoreceptor superfamily. Heteromeric odorant receptor channel (TC 1.A.69) family.</text>
</comment>
<sequence>MHRVWGPQLPIESSFFRIPRFAAHIAGCWPQSPTQPRTWLTVLRFCVNAFAVALGAFSENFYGIVHLDDLFSALEAFTPGIVKFISLVKMMTLFVRHKRWHRTISRMRMLLLQISLEKRHIMEPLASYGSLLSFVLLASGTLTNLFFNILPLVKMAYYKWQSQELKLLLPFKVTLPEMLVNFPYYPATYLMLTLSGAMTVLSFSAADGFFLCSCMYTSALFRMLKHDIRDAFAELREREYSSKVQNIRIRRRLEALVERHNEIVDMCSDFVSEFPVIILLDFLVTAEMLCCGIIGAMSSASIGILTYIFYCIASLLQFTLYCVGGTAVSESSLEIADVLYDIDWYKCDVRTRRMILIMLTRAQKAKTIKVPFFIPSLPALRATISTAGSYIAVMKRFI</sequence>
<feature type="transmembrane region" description="Helical" evidence="10">
    <location>
        <begin position="125"/>
        <end position="150"/>
    </location>
</feature>
<keyword evidence="3 10" id="KW-0716">Sensory transduction</keyword>
<feature type="transmembrane region" description="Helical" evidence="10">
    <location>
        <begin position="77"/>
        <end position="95"/>
    </location>
</feature>
<dbReference type="EMBL" id="ON419987">
    <property type="protein sequence ID" value="UZH23362.1"/>
    <property type="molecule type" value="mRNA"/>
</dbReference>
<feature type="transmembrane region" description="Helical" evidence="10">
    <location>
        <begin position="304"/>
        <end position="323"/>
    </location>
</feature>
<organism evidence="11">
    <name type="scientific">Anastrepha ludens</name>
    <name type="common">Mexican fruit fly</name>
    <dbReference type="NCBI Taxonomy" id="28586"/>
    <lineage>
        <taxon>Eukaryota</taxon>
        <taxon>Metazoa</taxon>
        <taxon>Ecdysozoa</taxon>
        <taxon>Arthropoda</taxon>
        <taxon>Hexapoda</taxon>
        <taxon>Insecta</taxon>
        <taxon>Pterygota</taxon>
        <taxon>Neoptera</taxon>
        <taxon>Endopterygota</taxon>
        <taxon>Diptera</taxon>
        <taxon>Brachycera</taxon>
        <taxon>Muscomorpha</taxon>
        <taxon>Tephritoidea</taxon>
        <taxon>Tephritidae</taxon>
        <taxon>Anastrepha</taxon>
    </lineage>
</organism>
<evidence type="ECO:0000256" key="6">
    <source>
        <dbReference type="ARBA" id="ARBA00022989"/>
    </source>
</evidence>
<reference evidence="11" key="1">
    <citation type="journal article" date="2022" name="Int. J. Mol. Sci.">
        <title>Identification of Candidate Chemosensory Gene Families by Head Transcriptomes Analysis in the Mexican Fruit Fly, Anastrepha ludens Loew (Diptera: Tephritidae).</title>
        <authorList>
            <person name="Segura-Leon O.L."/>
            <person name="Torres-Huerta B."/>
            <person name="Estrada-Perez A.R."/>
            <person name="Cibrian-Tovar J."/>
            <person name="Hernandez-Hernandez F.C."/>
            <person name="Cruz-Jaramillo J.L."/>
            <person name="Meza-Hernandez J.S."/>
            <person name="Sanchez-Galicia F."/>
        </authorList>
    </citation>
    <scope>NUCLEOTIDE SEQUENCE</scope>
</reference>
<dbReference type="GO" id="GO:0007165">
    <property type="term" value="P:signal transduction"/>
    <property type="evidence" value="ECO:0007669"/>
    <property type="project" value="UniProtKB-KW"/>
</dbReference>
<evidence type="ECO:0000313" key="11">
    <source>
        <dbReference type="EMBL" id="UZH23362.1"/>
    </source>
</evidence>
<keyword evidence="2" id="KW-1003">Cell membrane</keyword>
<feature type="transmembrane region" description="Helical" evidence="10">
    <location>
        <begin position="39"/>
        <end position="57"/>
    </location>
</feature>
<name>A0A9E8D9Z7_9MUSC</name>
<evidence type="ECO:0000256" key="5">
    <source>
        <dbReference type="ARBA" id="ARBA00022725"/>
    </source>
</evidence>
<dbReference type="InterPro" id="IPR004117">
    <property type="entry name" value="7tm6_olfct_rcpt"/>
</dbReference>
<feature type="transmembrane region" description="Helical" evidence="10">
    <location>
        <begin position="276"/>
        <end position="298"/>
    </location>
</feature>
<keyword evidence="9 10" id="KW-0807">Transducer</keyword>
<evidence type="ECO:0000256" key="1">
    <source>
        <dbReference type="ARBA" id="ARBA00004651"/>
    </source>
</evidence>
<dbReference type="PANTHER" id="PTHR21137:SF26">
    <property type="entry name" value="ODORANT RECEPTOR 10A-RELATED"/>
    <property type="match status" value="1"/>
</dbReference>
<evidence type="ECO:0000256" key="3">
    <source>
        <dbReference type="ARBA" id="ARBA00022606"/>
    </source>
</evidence>
<feature type="transmembrane region" description="Helical" evidence="10">
    <location>
        <begin position="189"/>
        <end position="216"/>
    </location>
</feature>
<keyword evidence="6 10" id="KW-1133">Transmembrane helix</keyword>
<gene>
    <name evidence="11" type="primary">OR22c</name>
</gene>
<evidence type="ECO:0000256" key="9">
    <source>
        <dbReference type="ARBA" id="ARBA00023224"/>
    </source>
</evidence>
<evidence type="ECO:0000256" key="2">
    <source>
        <dbReference type="ARBA" id="ARBA00022475"/>
    </source>
</evidence>